<dbReference type="PROSITE" id="PS01124">
    <property type="entry name" value="HTH_ARAC_FAMILY_2"/>
    <property type="match status" value="1"/>
</dbReference>
<keyword evidence="1" id="KW-0805">Transcription regulation</keyword>
<organism evidence="5 6">
    <name type="scientific">Ideonella margarita</name>
    <dbReference type="NCBI Taxonomy" id="2984191"/>
    <lineage>
        <taxon>Bacteria</taxon>
        <taxon>Pseudomonadati</taxon>
        <taxon>Pseudomonadota</taxon>
        <taxon>Betaproteobacteria</taxon>
        <taxon>Burkholderiales</taxon>
        <taxon>Sphaerotilaceae</taxon>
        <taxon>Ideonella</taxon>
    </lineage>
</organism>
<feature type="compositionally biased region" description="Basic and acidic residues" evidence="3">
    <location>
        <begin position="347"/>
        <end position="358"/>
    </location>
</feature>
<evidence type="ECO:0000256" key="3">
    <source>
        <dbReference type="SAM" id="MobiDB-lite"/>
    </source>
</evidence>
<dbReference type="InterPro" id="IPR009057">
    <property type="entry name" value="Homeodomain-like_sf"/>
</dbReference>
<dbReference type="InterPro" id="IPR052158">
    <property type="entry name" value="INH-QAR"/>
</dbReference>
<dbReference type="RefSeq" id="WP_341397585.1">
    <property type="nucleotide sequence ID" value="NZ_JBBUTI010000002.1"/>
</dbReference>
<evidence type="ECO:0000256" key="2">
    <source>
        <dbReference type="ARBA" id="ARBA00023163"/>
    </source>
</evidence>
<gene>
    <name evidence="5" type="ORF">AACH00_03545</name>
</gene>
<protein>
    <submittedName>
        <fullName evidence="5">Helix-turn-helix domain-containing protein</fullName>
    </submittedName>
</protein>
<feature type="region of interest" description="Disordered" evidence="3">
    <location>
        <begin position="336"/>
        <end position="358"/>
    </location>
</feature>
<dbReference type="Pfam" id="PF12833">
    <property type="entry name" value="HTH_18"/>
    <property type="match status" value="1"/>
</dbReference>
<dbReference type="InterPro" id="IPR018060">
    <property type="entry name" value="HTH_AraC"/>
</dbReference>
<dbReference type="SMART" id="SM00342">
    <property type="entry name" value="HTH_ARAC"/>
    <property type="match status" value="1"/>
</dbReference>
<sequence length="358" mass="37629">MASAPLSSASPIGSQSDGTHTPVHVWFVVLPDSLLLDLAGPAEAFRLANQQLARRGLPAHFQLHFAGTDQGNTSSVGLALTGLEPLPASLPAASWVVLLGRPGDGADVVRPAPAWLAARHWLSQVVAPALALPATPHRLLTVCSGALLAADAGLLSGRQATTHHELLDELARLAPAADVVANRVFVADGPVLTSAGVTAGIDLALHLIADALGEGLTSAVAQVMVVFHRRAADDPEQSPLLAGRRHLHPAVHAVQNAVVDAPGEDWTLDRLAARAHVTPRHLGRLFQQHAGISPREHVEQVRLALADEALRRGLAVQAAVDLAGFHNERQWRRAAARRRALSPANRADADPRPAARAS</sequence>
<dbReference type="InterPro" id="IPR029062">
    <property type="entry name" value="Class_I_gatase-like"/>
</dbReference>
<evidence type="ECO:0000259" key="4">
    <source>
        <dbReference type="PROSITE" id="PS01124"/>
    </source>
</evidence>
<proteinExistence type="predicted"/>
<evidence type="ECO:0000313" key="5">
    <source>
        <dbReference type="EMBL" id="MEK8045417.1"/>
    </source>
</evidence>
<name>A0ABU9C0P4_9BURK</name>
<dbReference type="Gene3D" id="1.10.10.60">
    <property type="entry name" value="Homeodomain-like"/>
    <property type="match status" value="1"/>
</dbReference>
<dbReference type="SUPFAM" id="SSF46689">
    <property type="entry name" value="Homeodomain-like"/>
    <property type="match status" value="1"/>
</dbReference>
<dbReference type="PANTHER" id="PTHR43130:SF3">
    <property type="entry name" value="HTH-TYPE TRANSCRIPTIONAL REGULATOR RV1931C"/>
    <property type="match status" value="1"/>
</dbReference>
<dbReference type="Pfam" id="PF01965">
    <property type="entry name" value="DJ-1_PfpI"/>
    <property type="match status" value="1"/>
</dbReference>
<dbReference type="Gene3D" id="3.40.50.880">
    <property type="match status" value="1"/>
</dbReference>
<dbReference type="PANTHER" id="PTHR43130">
    <property type="entry name" value="ARAC-FAMILY TRANSCRIPTIONAL REGULATOR"/>
    <property type="match status" value="1"/>
</dbReference>
<dbReference type="EMBL" id="JBBUTI010000002">
    <property type="protein sequence ID" value="MEK8045417.1"/>
    <property type="molecule type" value="Genomic_DNA"/>
</dbReference>
<keyword evidence="6" id="KW-1185">Reference proteome</keyword>
<reference evidence="5 6" key="1">
    <citation type="submission" date="2024-04" db="EMBL/GenBank/DDBJ databases">
        <title>Novel species of the genus Ideonella isolated from streams.</title>
        <authorList>
            <person name="Lu H."/>
        </authorList>
    </citation>
    <scope>NUCLEOTIDE SEQUENCE [LARGE SCALE GENOMIC DNA]</scope>
    <source>
        <strain evidence="5 6">LYT19W</strain>
    </source>
</reference>
<dbReference type="SUPFAM" id="SSF52317">
    <property type="entry name" value="Class I glutamine amidotransferase-like"/>
    <property type="match status" value="1"/>
</dbReference>
<evidence type="ECO:0000256" key="1">
    <source>
        <dbReference type="ARBA" id="ARBA00023015"/>
    </source>
</evidence>
<evidence type="ECO:0000313" key="6">
    <source>
        <dbReference type="Proteomes" id="UP001379945"/>
    </source>
</evidence>
<dbReference type="Proteomes" id="UP001379945">
    <property type="component" value="Unassembled WGS sequence"/>
</dbReference>
<dbReference type="InterPro" id="IPR002818">
    <property type="entry name" value="DJ-1/PfpI"/>
</dbReference>
<accession>A0ABU9C0P4</accession>
<feature type="domain" description="HTH araC/xylS-type" evidence="4">
    <location>
        <begin position="252"/>
        <end position="349"/>
    </location>
</feature>
<keyword evidence="2" id="KW-0804">Transcription</keyword>
<comment type="caution">
    <text evidence="5">The sequence shown here is derived from an EMBL/GenBank/DDBJ whole genome shotgun (WGS) entry which is preliminary data.</text>
</comment>